<dbReference type="PANTHER" id="PTHR37314">
    <property type="entry name" value="SLR0142 PROTEIN"/>
    <property type="match status" value="1"/>
</dbReference>
<keyword evidence="1" id="KW-0472">Membrane</keyword>
<name>A0A518K500_9BACT</name>
<reference evidence="3 4" key="1">
    <citation type="submission" date="2019-02" db="EMBL/GenBank/DDBJ databases">
        <title>Deep-cultivation of Planctomycetes and their phenomic and genomic characterization uncovers novel biology.</title>
        <authorList>
            <person name="Wiegand S."/>
            <person name="Jogler M."/>
            <person name="Boedeker C."/>
            <person name="Pinto D."/>
            <person name="Vollmers J."/>
            <person name="Rivas-Marin E."/>
            <person name="Kohn T."/>
            <person name="Peeters S.H."/>
            <person name="Heuer A."/>
            <person name="Rast P."/>
            <person name="Oberbeckmann S."/>
            <person name="Bunk B."/>
            <person name="Jeske O."/>
            <person name="Meyerdierks A."/>
            <person name="Storesund J.E."/>
            <person name="Kallscheuer N."/>
            <person name="Luecker S."/>
            <person name="Lage O.M."/>
            <person name="Pohl T."/>
            <person name="Merkel B.J."/>
            <person name="Hornburger P."/>
            <person name="Mueller R.-W."/>
            <person name="Bruemmer F."/>
            <person name="Labrenz M."/>
            <person name="Spormann A.M."/>
            <person name="Op den Camp H."/>
            <person name="Overmann J."/>
            <person name="Amann R."/>
            <person name="Jetten M.S.M."/>
            <person name="Mascher T."/>
            <person name="Medema M.H."/>
            <person name="Devos D.P."/>
            <person name="Kaster A.-K."/>
            <person name="Ovreas L."/>
            <person name="Rohde M."/>
            <person name="Galperin M.Y."/>
            <person name="Jogler C."/>
        </authorList>
    </citation>
    <scope>NUCLEOTIDE SEQUENCE [LARGE SCALE GENOMIC DNA]</scope>
    <source>
        <strain evidence="3 4">Spa11</strain>
    </source>
</reference>
<keyword evidence="4" id="KW-1185">Reference proteome</keyword>
<dbReference type="PANTHER" id="PTHR37314:SF4">
    <property type="entry name" value="UPF0700 TRANSMEMBRANE PROTEIN YOAK"/>
    <property type="match status" value="1"/>
</dbReference>
<evidence type="ECO:0008006" key="5">
    <source>
        <dbReference type="Google" id="ProtNLM"/>
    </source>
</evidence>
<dbReference type="Proteomes" id="UP000316426">
    <property type="component" value="Chromosome"/>
</dbReference>
<dbReference type="InterPro" id="IPR010699">
    <property type="entry name" value="DUF1275"/>
</dbReference>
<feature type="transmembrane region" description="Helical" evidence="1">
    <location>
        <begin position="58"/>
        <end position="79"/>
    </location>
</feature>
<keyword evidence="2" id="KW-0732">Signal</keyword>
<feature type="chain" id="PRO_5021726764" description="DUF1275 domain protein" evidence="2">
    <location>
        <begin position="22"/>
        <end position="235"/>
    </location>
</feature>
<gene>
    <name evidence="3" type="ORF">Spa11_10380</name>
</gene>
<proteinExistence type="predicted"/>
<sequence length="235" mass="24515" precursor="true">MHSNRVVIAGGCALAFGASFANTGFVLHTGTSVSHLTGDIAKLTIDIASWSPETLAEAYRVAAAAGFFFCGAVTAGFLIHHPTLDLSRPYGRTVTGIGALFLAAACLVTRSPLVSIGLAGFGCGLQNAMANHYRGIVLRTTHLTGMFTDFGVNLGMKARGHGIPTWKIAVPLLIILSFCLGGACAVVSQKSGWDTVAIAGAAYLIAGIGWSIWKHGVLLPRERGRSSQAMDAIEE</sequence>
<evidence type="ECO:0000256" key="2">
    <source>
        <dbReference type="SAM" id="SignalP"/>
    </source>
</evidence>
<accession>A0A518K500</accession>
<dbReference type="AlphaFoldDB" id="A0A518K500"/>
<feature type="transmembrane region" description="Helical" evidence="1">
    <location>
        <begin position="100"/>
        <end position="121"/>
    </location>
</feature>
<keyword evidence="1" id="KW-1133">Transmembrane helix</keyword>
<dbReference type="RefSeq" id="WP_145108840.1">
    <property type="nucleotide sequence ID" value="NZ_CP036349.1"/>
</dbReference>
<feature type="transmembrane region" description="Helical" evidence="1">
    <location>
        <begin position="136"/>
        <end position="156"/>
    </location>
</feature>
<organism evidence="3 4">
    <name type="scientific">Botrimarina mediterranea</name>
    <dbReference type="NCBI Taxonomy" id="2528022"/>
    <lineage>
        <taxon>Bacteria</taxon>
        <taxon>Pseudomonadati</taxon>
        <taxon>Planctomycetota</taxon>
        <taxon>Planctomycetia</taxon>
        <taxon>Pirellulales</taxon>
        <taxon>Lacipirellulaceae</taxon>
        <taxon>Botrimarina</taxon>
    </lineage>
</organism>
<dbReference type="Pfam" id="PF06912">
    <property type="entry name" value="DUF1275"/>
    <property type="match status" value="1"/>
</dbReference>
<evidence type="ECO:0000313" key="4">
    <source>
        <dbReference type="Proteomes" id="UP000316426"/>
    </source>
</evidence>
<evidence type="ECO:0000256" key="1">
    <source>
        <dbReference type="SAM" id="Phobius"/>
    </source>
</evidence>
<dbReference type="KEGG" id="bmei:Spa11_10380"/>
<evidence type="ECO:0000313" key="3">
    <source>
        <dbReference type="EMBL" id="QDV72855.1"/>
    </source>
</evidence>
<feature type="signal peptide" evidence="2">
    <location>
        <begin position="1"/>
        <end position="21"/>
    </location>
</feature>
<protein>
    <recommendedName>
        <fullName evidence="5">DUF1275 domain protein</fullName>
    </recommendedName>
</protein>
<dbReference type="EMBL" id="CP036349">
    <property type="protein sequence ID" value="QDV72855.1"/>
    <property type="molecule type" value="Genomic_DNA"/>
</dbReference>
<feature type="transmembrane region" description="Helical" evidence="1">
    <location>
        <begin position="195"/>
        <end position="213"/>
    </location>
</feature>
<feature type="transmembrane region" description="Helical" evidence="1">
    <location>
        <begin position="168"/>
        <end position="189"/>
    </location>
</feature>
<keyword evidence="1" id="KW-0812">Transmembrane</keyword>